<gene>
    <name evidence="1" type="ORF">BJX68DRAFT_230936</name>
</gene>
<keyword evidence="2" id="KW-1185">Reference proteome</keyword>
<evidence type="ECO:0000313" key="2">
    <source>
        <dbReference type="Proteomes" id="UP001610444"/>
    </source>
</evidence>
<dbReference type="RefSeq" id="XP_070902039.1">
    <property type="nucleotide sequence ID" value="XM_071039274.1"/>
</dbReference>
<organism evidence="1 2">
    <name type="scientific">Aspergillus pseudodeflectus</name>
    <dbReference type="NCBI Taxonomy" id="176178"/>
    <lineage>
        <taxon>Eukaryota</taxon>
        <taxon>Fungi</taxon>
        <taxon>Dikarya</taxon>
        <taxon>Ascomycota</taxon>
        <taxon>Pezizomycotina</taxon>
        <taxon>Eurotiomycetes</taxon>
        <taxon>Eurotiomycetidae</taxon>
        <taxon>Eurotiales</taxon>
        <taxon>Aspergillaceae</taxon>
        <taxon>Aspergillus</taxon>
        <taxon>Aspergillus subgen. Nidulantes</taxon>
    </lineage>
</organism>
<dbReference type="PANTHER" id="PTHR10039:SF14">
    <property type="entry name" value="NACHT DOMAIN-CONTAINING PROTEIN"/>
    <property type="match status" value="1"/>
</dbReference>
<reference evidence="1 2" key="1">
    <citation type="submission" date="2024-07" db="EMBL/GenBank/DDBJ databases">
        <title>Section-level genome sequencing and comparative genomics of Aspergillus sections Usti and Cavernicolus.</title>
        <authorList>
            <consortium name="Lawrence Berkeley National Laboratory"/>
            <person name="Nybo J.L."/>
            <person name="Vesth T.C."/>
            <person name="Theobald S."/>
            <person name="Frisvad J.C."/>
            <person name="Larsen T.O."/>
            <person name="Kjaerboelling I."/>
            <person name="Rothschild-Mancinelli K."/>
            <person name="Lyhne E.K."/>
            <person name="Kogle M.E."/>
            <person name="Barry K."/>
            <person name="Clum A."/>
            <person name="Na H."/>
            <person name="Ledsgaard L."/>
            <person name="Lin J."/>
            <person name="Lipzen A."/>
            <person name="Kuo A."/>
            <person name="Riley R."/>
            <person name="Mondo S."/>
            <person name="LaButti K."/>
            <person name="Haridas S."/>
            <person name="Pangalinan J."/>
            <person name="Salamov A.A."/>
            <person name="Simmons B.A."/>
            <person name="Magnuson J.K."/>
            <person name="Chen J."/>
            <person name="Drula E."/>
            <person name="Henrissat B."/>
            <person name="Wiebenga A."/>
            <person name="Lubbers R.J."/>
            <person name="Gomes A.C."/>
            <person name="Macurrencykelacurrency M.R."/>
            <person name="Stajich J."/>
            <person name="Grigoriev I.V."/>
            <person name="Mortensen U.H."/>
            <person name="De vries R.P."/>
            <person name="Baker S.E."/>
            <person name="Andersen M.R."/>
        </authorList>
    </citation>
    <scope>NUCLEOTIDE SEQUENCE [LARGE SCALE GENOMIC DNA]</scope>
    <source>
        <strain evidence="1 2">CBS 756.74</strain>
    </source>
</reference>
<accession>A0ABR4KUC4</accession>
<dbReference type="EMBL" id="JBFXLR010000009">
    <property type="protein sequence ID" value="KAL2855632.1"/>
    <property type="molecule type" value="Genomic_DNA"/>
</dbReference>
<evidence type="ECO:0000313" key="1">
    <source>
        <dbReference type="EMBL" id="KAL2855632.1"/>
    </source>
</evidence>
<protein>
    <submittedName>
        <fullName evidence="1">Uncharacterized protein</fullName>
    </submittedName>
</protein>
<comment type="caution">
    <text evidence="1">The sequence shown here is derived from an EMBL/GenBank/DDBJ whole genome shotgun (WGS) entry which is preliminary data.</text>
</comment>
<sequence length="216" mass="24408">MSMETLATLPQTIEEAYLNALSELSRDERKAGKWKDLLEWVFIAKRKLTLEQVGRLLDIKCPEMLLEDCPTCLVRITEAEEESDGGFEGGVAHSSTLEFDHSSVRDFLASSKLRDTREPPGVSQYFVDEHQSSVKAAMTCLDIIPAYDEPEHLKASVEQEPMLLYAATYWASHASQKSPKTPRGSRARRDPILVEKIEEIFNEEHSHHLSQLAPPI</sequence>
<dbReference type="Proteomes" id="UP001610444">
    <property type="component" value="Unassembled WGS sequence"/>
</dbReference>
<dbReference type="GeneID" id="98154438"/>
<dbReference type="PANTHER" id="PTHR10039">
    <property type="entry name" value="AMELOGENIN"/>
    <property type="match status" value="1"/>
</dbReference>
<name>A0ABR4KUC4_9EURO</name>
<proteinExistence type="predicted"/>